<feature type="binding site" evidence="18">
    <location>
        <position position="35"/>
    </location>
    <ligand>
        <name>ATP</name>
        <dbReference type="ChEBI" id="CHEBI:30616"/>
    </ligand>
</feature>
<dbReference type="Gene3D" id="1.10.510.10">
    <property type="entry name" value="Transferase(Phosphotransferase) domain 1"/>
    <property type="match status" value="1"/>
</dbReference>
<dbReference type="GO" id="GO:0030154">
    <property type="term" value="P:cell differentiation"/>
    <property type="evidence" value="ECO:0007669"/>
    <property type="project" value="UniProtKB-KW"/>
</dbReference>
<evidence type="ECO:0000256" key="13">
    <source>
        <dbReference type="ARBA" id="ARBA00022842"/>
    </source>
</evidence>
<evidence type="ECO:0000256" key="8">
    <source>
        <dbReference type="ARBA" id="ARBA00022723"/>
    </source>
</evidence>
<evidence type="ECO:0000256" key="4">
    <source>
        <dbReference type="ARBA" id="ARBA00022473"/>
    </source>
</evidence>
<keyword evidence="9 18" id="KW-0547">Nucleotide-binding</keyword>
<evidence type="ECO:0000256" key="16">
    <source>
        <dbReference type="ARBA" id="ARBA00047899"/>
    </source>
</evidence>
<dbReference type="PROSITE" id="PS00108">
    <property type="entry name" value="PROTEIN_KINASE_ST"/>
    <property type="match status" value="1"/>
</dbReference>
<evidence type="ECO:0000256" key="9">
    <source>
        <dbReference type="ARBA" id="ARBA00022741"/>
    </source>
</evidence>
<dbReference type="GO" id="GO:0035556">
    <property type="term" value="P:intracellular signal transduction"/>
    <property type="evidence" value="ECO:0007669"/>
    <property type="project" value="TreeGrafter"/>
</dbReference>
<dbReference type="FunFam" id="1.10.510.10:FF:000571">
    <property type="entry name" value="Maternal embryonic leucine zipper kinase"/>
    <property type="match status" value="1"/>
</dbReference>
<evidence type="ECO:0000256" key="7">
    <source>
        <dbReference type="ARBA" id="ARBA00022679"/>
    </source>
</evidence>
<dbReference type="GO" id="GO:0050321">
    <property type="term" value="F:tau-protein kinase activity"/>
    <property type="evidence" value="ECO:0007669"/>
    <property type="project" value="TreeGrafter"/>
</dbReference>
<keyword evidence="6" id="KW-0597">Phosphoprotein</keyword>
<dbReference type="InterPro" id="IPR008271">
    <property type="entry name" value="Ser/Thr_kinase_AS"/>
</dbReference>
<dbReference type="SMART" id="SM00220">
    <property type="entry name" value="S_TKc"/>
    <property type="match status" value="1"/>
</dbReference>
<dbReference type="OrthoDB" id="541276at2759"/>
<evidence type="ECO:0000313" key="22">
    <source>
        <dbReference type="Proteomes" id="UP000623542"/>
    </source>
</evidence>
<keyword evidence="12 18" id="KW-0067">ATP-binding</keyword>
<evidence type="ECO:0000259" key="20">
    <source>
        <dbReference type="PROSITE" id="PS50011"/>
    </source>
</evidence>
<keyword evidence="13" id="KW-0460">Magnesium</keyword>
<dbReference type="AlphaFoldDB" id="A0A851U452"/>
<evidence type="ECO:0000256" key="10">
    <source>
        <dbReference type="ARBA" id="ARBA00022777"/>
    </source>
</evidence>
<dbReference type="PROSITE" id="PS00107">
    <property type="entry name" value="PROTEIN_KINASE_ATP"/>
    <property type="match status" value="1"/>
</dbReference>
<comment type="catalytic activity">
    <reaction evidence="17">
        <text>L-seryl-[protein] + ATP = O-phospho-L-seryl-[protein] + ADP + H(+)</text>
        <dbReference type="Rhea" id="RHEA:17989"/>
        <dbReference type="Rhea" id="RHEA-COMP:9863"/>
        <dbReference type="Rhea" id="RHEA-COMP:11604"/>
        <dbReference type="ChEBI" id="CHEBI:15378"/>
        <dbReference type="ChEBI" id="CHEBI:29999"/>
        <dbReference type="ChEBI" id="CHEBI:30616"/>
        <dbReference type="ChEBI" id="CHEBI:83421"/>
        <dbReference type="ChEBI" id="CHEBI:456216"/>
        <dbReference type="EC" id="2.7.11.1"/>
    </reaction>
</comment>
<keyword evidence="4" id="KW-0217">Developmental protein</keyword>
<keyword evidence="5 19" id="KW-0723">Serine/threonine-protein kinase</keyword>
<keyword evidence="22" id="KW-1185">Reference proteome</keyword>
<dbReference type="PROSITE" id="PS50011">
    <property type="entry name" value="PROTEIN_KINASE_DOM"/>
    <property type="match status" value="1"/>
</dbReference>
<name>A0A851U452_9PASS</name>
<sequence>LQKKGYSLGDTLGKGSFGRVNVAYSHHLKCKVAIKIINKKRMSQQTREKLLSRELEALMRLHHPSIVETYEIFETSFGKTYIVMELGERGSLLEYLHSQGAMEESMARSKFLQLASAIKYCHDLDFAHRDLKCHNILLDKDFNLKLADFGLAEHLARDENGKIILKSDFCGTIAYSAPELLERIPCDPRISDMWSLGVILYVMLFASHPFDTSNVRKMLRAQKQ</sequence>
<comment type="cofactor">
    <cofactor evidence="1">
        <name>Mg(2+)</name>
        <dbReference type="ChEBI" id="CHEBI:18420"/>
    </cofactor>
</comment>
<feature type="non-terminal residue" evidence="21">
    <location>
        <position position="1"/>
    </location>
</feature>
<dbReference type="EC" id="2.7.11.1" evidence="3"/>
<evidence type="ECO:0000256" key="11">
    <source>
        <dbReference type="ARBA" id="ARBA00022782"/>
    </source>
</evidence>
<evidence type="ECO:0000256" key="5">
    <source>
        <dbReference type="ARBA" id="ARBA00022527"/>
    </source>
</evidence>
<organism evidence="21 22">
    <name type="scientific">Elachura formosa</name>
    <name type="common">spotted wren-babbler</name>
    <dbReference type="NCBI Taxonomy" id="1463973"/>
    <lineage>
        <taxon>Eukaryota</taxon>
        <taxon>Metazoa</taxon>
        <taxon>Chordata</taxon>
        <taxon>Craniata</taxon>
        <taxon>Vertebrata</taxon>
        <taxon>Euteleostomi</taxon>
        <taxon>Archelosauria</taxon>
        <taxon>Archosauria</taxon>
        <taxon>Dinosauria</taxon>
        <taxon>Saurischia</taxon>
        <taxon>Theropoda</taxon>
        <taxon>Coelurosauria</taxon>
        <taxon>Aves</taxon>
        <taxon>Neognathae</taxon>
        <taxon>Neoaves</taxon>
        <taxon>Telluraves</taxon>
        <taxon>Australaves</taxon>
        <taxon>Passeriformes</taxon>
        <taxon>Elachuridae</taxon>
        <taxon>Elachura</taxon>
    </lineage>
</organism>
<evidence type="ECO:0000256" key="1">
    <source>
        <dbReference type="ARBA" id="ARBA00001946"/>
    </source>
</evidence>
<dbReference type="GO" id="GO:0000287">
    <property type="term" value="F:magnesium ion binding"/>
    <property type="evidence" value="ECO:0007669"/>
    <property type="project" value="UniProtKB-ARBA"/>
</dbReference>
<dbReference type="FunFam" id="3.30.200.20:FF:000042">
    <property type="entry name" value="Aurora kinase A"/>
    <property type="match status" value="1"/>
</dbReference>
<proteinExistence type="inferred from homology"/>
<keyword evidence="8" id="KW-0479">Metal-binding</keyword>
<evidence type="ECO:0000256" key="6">
    <source>
        <dbReference type="ARBA" id="ARBA00022553"/>
    </source>
</evidence>
<accession>A0A851U452</accession>
<evidence type="ECO:0000256" key="15">
    <source>
        <dbReference type="ARBA" id="ARBA00022871"/>
    </source>
</evidence>
<comment type="similarity">
    <text evidence="2">Belongs to the protein kinase superfamily. CAMK Ser/Thr protein kinase family.</text>
</comment>
<dbReference type="GO" id="GO:0005524">
    <property type="term" value="F:ATP binding"/>
    <property type="evidence" value="ECO:0007669"/>
    <property type="project" value="UniProtKB-UniRule"/>
</dbReference>
<evidence type="ECO:0000256" key="14">
    <source>
        <dbReference type="ARBA" id="ARBA00022843"/>
    </source>
</evidence>
<dbReference type="SUPFAM" id="SSF56112">
    <property type="entry name" value="Protein kinase-like (PK-like)"/>
    <property type="match status" value="1"/>
</dbReference>
<keyword evidence="7" id="KW-0808">Transferase</keyword>
<dbReference type="GO" id="GO:0007283">
    <property type="term" value="P:spermatogenesis"/>
    <property type="evidence" value="ECO:0007669"/>
    <property type="project" value="UniProtKB-KW"/>
</dbReference>
<gene>
    <name evidence="21" type="primary">Tssk1b</name>
    <name evidence="21" type="ORF">ELAFOR_R13615</name>
</gene>
<keyword evidence="11" id="KW-0221">Differentiation</keyword>
<protein>
    <recommendedName>
        <fullName evidence="3">non-specific serine/threonine protein kinase</fullName>
        <ecNumber evidence="3">2.7.11.1</ecNumber>
    </recommendedName>
</protein>
<dbReference type="InterPro" id="IPR017441">
    <property type="entry name" value="Protein_kinase_ATP_BS"/>
</dbReference>
<evidence type="ECO:0000256" key="3">
    <source>
        <dbReference type="ARBA" id="ARBA00012513"/>
    </source>
</evidence>
<reference evidence="21" key="1">
    <citation type="submission" date="2019-09" db="EMBL/GenBank/DDBJ databases">
        <title>Bird 10,000 Genomes (B10K) Project - Family phase.</title>
        <authorList>
            <person name="Zhang G."/>
        </authorList>
    </citation>
    <scope>NUCLEOTIDE SEQUENCE</scope>
    <source>
        <strain evidence="21">B10K-IZCAS-20218</strain>
        <tissue evidence="21">Blood</tissue>
    </source>
</reference>
<comment type="catalytic activity">
    <reaction evidence="16">
        <text>L-threonyl-[protein] + ATP = O-phospho-L-threonyl-[protein] + ADP + H(+)</text>
        <dbReference type="Rhea" id="RHEA:46608"/>
        <dbReference type="Rhea" id="RHEA-COMP:11060"/>
        <dbReference type="Rhea" id="RHEA-COMP:11605"/>
        <dbReference type="ChEBI" id="CHEBI:15378"/>
        <dbReference type="ChEBI" id="CHEBI:30013"/>
        <dbReference type="ChEBI" id="CHEBI:30616"/>
        <dbReference type="ChEBI" id="CHEBI:61977"/>
        <dbReference type="ChEBI" id="CHEBI:456216"/>
        <dbReference type="EC" id="2.7.11.1"/>
    </reaction>
</comment>
<dbReference type="GO" id="GO:0005737">
    <property type="term" value="C:cytoplasm"/>
    <property type="evidence" value="ECO:0007669"/>
    <property type="project" value="TreeGrafter"/>
</dbReference>
<feature type="domain" description="Protein kinase" evidence="20">
    <location>
        <begin position="6"/>
        <end position="224"/>
    </location>
</feature>
<dbReference type="PANTHER" id="PTHR24346:SF102">
    <property type="entry name" value="TESTIS-SPECIFIC SERINE_THREONINE-PROTEIN KINASE 1"/>
    <property type="match status" value="1"/>
</dbReference>
<dbReference type="Pfam" id="PF00069">
    <property type="entry name" value="Pkinase"/>
    <property type="match status" value="1"/>
</dbReference>
<evidence type="ECO:0000313" key="21">
    <source>
        <dbReference type="EMBL" id="NXD23536.1"/>
    </source>
</evidence>
<keyword evidence="14" id="KW-0832">Ubl conjugation</keyword>
<dbReference type="PIRSF" id="PIRSF000654">
    <property type="entry name" value="Integrin-linked_kinase"/>
    <property type="match status" value="1"/>
</dbReference>
<keyword evidence="10 21" id="KW-0418">Kinase</keyword>
<dbReference type="Proteomes" id="UP000623542">
    <property type="component" value="Unassembled WGS sequence"/>
</dbReference>
<evidence type="ECO:0000256" key="18">
    <source>
        <dbReference type="PROSITE-ProRule" id="PRU10141"/>
    </source>
</evidence>
<comment type="caution">
    <text evidence="21">The sequence shown here is derived from an EMBL/GenBank/DDBJ whole genome shotgun (WGS) entry which is preliminary data.</text>
</comment>
<keyword evidence="15" id="KW-0744">Spermatogenesis</keyword>
<dbReference type="PANTHER" id="PTHR24346">
    <property type="entry name" value="MAP/MICROTUBULE AFFINITY-REGULATING KINASE"/>
    <property type="match status" value="1"/>
</dbReference>
<evidence type="ECO:0000256" key="19">
    <source>
        <dbReference type="RuleBase" id="RU000304"/>
    </source>
</evidence>
<evidence type="ECO:0000256" key="2">
    <source>
        <dbReference type="ARBA" id="ARBA00006692"/>
    </source>
</evidence>
<dbReference type="InterPro" id="IPR011009">
    <property type="entry name" value="Kinase-like_dom_sf"/>
</dbReference>
<evidence type="ECO:0000256" key="17">
    <source>
        <dbReference type="ARBA" id="ARBA00048679"/>
    </source>
</evidence>
<evidence type="ECO:0000256" key="12">
    <source>
        <dbReference type="ARBA" id="ARBA00022840"/>
    </source>
</evidence>
<dbReference type="InterPro" id="IPR000719">
    <property type="entry name" value="Prot_kinase_dom"/>
</dbReference>
<dbReference type="EMBL" id="WBNG01000166">
    <property type="protein sequence ID" value="NXD23536.1"/>
    <property type="molecule type" value="Genomic_DNA"/>
</dbReference>
<dbReference type="GO" id="GO:0000226">
    <property type="term" value="P:microtubule cytoskeleton organization"/>
    <property type="evidence" value="ECO:0007669"/>
    <property type="project" value="TreeGrafter"/>
</dbReference>
<feature type="non-terminal residue" evidence="21">
    <location>
        <position position="224"/>
    </location>
</feature>